<feature type="compositionally biased region" description="Pro residues" evidence="3">
    <location>
        <begin position="2945"/>
        <end position="2964"/>
    </location>
</feature>
<dbReference type="OrthoDB" id="205199at2759"/>
<accession>A0A8J2SBF6</accession>
<dbReference type="Gene3D" id="3.30.2410.10">
    <property type="entry name" value="Hect, E3 ligase catalytic domain"/>
    <property type="match status" value="1"/>
</dbReference>
<feature type="region of interest" description="Disordered" evidence="3">
    <location>
        <begin position="1956"/>
        <end position="1986"/>
    </location>
</feature>
<dbReference type="CDD" id="cd01763">
    <property type="entry name" value="Ubl_SUMO_like"/>
    <property type="match status" value="1"/>
</dbReference>
<dbReference type="SUPFAM" id="SSF49899">
    <property type="entry name" value="Concanavalin A-like lectins/glucanases"/>
    <property type="match status" value="3"/>
</dbReference>
<dbReference type="PROSITE" id="PS50237">
    <property type="entry name" value="HECT"/>
    <property type="match status" value="1"/>
</dbReference>
<dbReference type="InterPro" id="IPR043366">
    <property type="entry name" value="HECTD4"/>
</dbReference>
<sequence>MAADEQLRKLLAAHAPKRTTTAAPPQPIDDEGAAAAARAELRRQRPASRSDAPAETLESALSQGSARALAAALARMPASGAATEAQRADCRKLLALRPLPLDRYAAALAAAAERERDAAYRRARARLRFVDGGEATGPDEFDATRIGALAACSQLRAPRKRDVAAGRARYYFEASLRSAGAAGTLGWGRHEADGSTTIVAAITFRGGIREASWSSVEDDYGEDVALLNEEDEPPAPPARRPRRTPGQHPNSVQAPPQRVAGCLYDAHSNSVAFALDGVCVRVCRVPGDGGLFPICRADPSAAPLDDDDEDEERKEAETRGVRLNAGAQSFSRDPEGLAASLQKALQLKGEPRLRCRAARSATRATFLRGAVKAQATDVATLEVVCRFDEKPPARVCVARAPAMSLWVEFDEDRERCVCAFSGSSVASPWVQARLERWRHLAVSIGDDGPPSMYGDGALLDAAPCEFEQNDSDDVAFGLPCDDTADQFCGTISECRAWSSSRTPRAVSARCGRGACAGDEPDLIGLWPLDEGVGGEARNCAVRAPSPLKEACAVSSDAWVHDGDNDDDVETVSLPQGDPDVLDREAFRDPGDDDPAELTDALMACVTRARDEEEASLQVLSIAAHARTFQLASVALWAQRSDEDQARRLRADADDATRLVAGRPQLPAALPACASMLTRSLASVNEVSAAAALCAARWARAAAGWLRRSRASTREAALPKAVREELVRAAVRVAEGALGTDDDIVRRHARVECARLVADHADLLFDAVDARRSCFVRSLEDHPGLLAEFLGRRYAASPQLLSELVPPSLRPVRLGKARRLCTKAAQDAIDDAKALTGNGVEYTDRAPCRRGDVCILTTRSPREARTVGIVTDVDGNNIKVEWREGPRKRRADPVQKYPNGDVLLRRCSARRVLGPALVGDDDAPRCPSALKKRVLVDGLRLVATRSWLARRRLLLEPPDALPDEASGEPPPDPRGDVARSRTCDDLRALYEDACGEFGYWPATLDDATANQGEAEARCLTLFGRLIELLDGHAWARDLFDAMLAEAGADDEEIDSERFCGAPRVLSRVARDLMTIPNQKERALSALAALARFDAVDGAAAKELLAALKNKADGPAAVVARVAGLALAALARPPPLALQGVEPCAFDEGTGEAAVPAFASVKDNCTSVAAPLLNLGGAVLEPAVEALWRASVMLGGDPADAFATAAPGVRIWAKGRAAEHVLEASAAHVVAASAALATLAAQAAPAVALREATRDDAAERCLAFRRRAARRASAASNRRWALRAALELYEALPPAARGPLAREIARALWPGCNAVTPPDRDALAYAQRAVAADGSFAALYGALGEDALRAARAGDDVAPLLSCFSDDTLPPETVETLVSVERALRDRGRHDDARAALETLFKVRAPAAALLAAATAHAAKLPESHADRACAAVCFAVADAEGAAWAPFCAEVVARAPPHGDARAAGWRLAETLLKRPEAAGDAICALAARALEGCPRPGPARAARAALCLPASGAAPLAVATLAEGGAKATALLEAIGLTTFLGVDGHAENLDGVADDVAAAVFELFATRCLDNSDSESDERGRAAAAAAAVALAVAGVASDAGRARRARLRETLAREGRGAALLRLAAAPLAGVPGLGALARLKDAATDARPAETADAAAVERLAEMGFDRGWCETALLDARGDVDAALATLLGRAADAEAAAEAPPATDDPFPRHYACERAAVVVRSAPRRTAPAVARLVDHDVVAVEQRGAWLRVRAARRGGGAAPPRDALYAAFQGGRVALSTGSVASTDDDAPAAPALHLLRRGLDTPATPAALSAENLRRRLRSDGVVLGSGFTPPEQQRAPSEVSAAPSEMTANVSDVGELLRGSRRQVREVTVQEELDDDDDDGGDDQGSLVEPAGSLIEDASAAPSVSATETEDATRTTAIDASVASFEPPARRAASIASSWTNARASLAGDDGVSDRISEQPDQEESDDASLDDEDASLVEPARAPRPPAQASGWVLAADLAPFCVRPRRARPARGPAPYPGLERDVGDEAYRRDDRFFGARHGSSPPDADACADGARSGSSPLGRTRRAARAAPDACWAALWRLRARELLVALVSAWAAGDEGVVEDARPLVALLSDEEGVPREFASFLALVLFRDWRPAWWPRDATAKALTGRPAAAPLSFELRGALLPALLQRPTRLLLRHATFGPPLAAALADVCRRHVATDAGPKADADACAVLFGEEDDPLVVNDDDAVKGGRLALAQWCCRTLTEEPTAALDGAFDAFSSLLASDDLRRKQHACAELARVLAALQDRGDDDKASELARRLPRRRLENLARRRCLREAEDAPVHSRVCQAFVDLAARVRALCPADGEHDRARFALELTGGEARVEVNAGDVPPPWTAEFVLRRDRLDDAAEPPNDDSDEDDDDATDGGATWLAPVVLAGSRAGAELRLQHGGAAFGDGGPDAPDEAACVSVDGQTFEYKVPTEKWVHLAFVCRERRATSTAALCPRAFDSYEAAPKHVVELFADGRLVGCVASAAALPLGAVGLVEGAAPSTEKRPRAPPARSPRARVALARYWCVARTAADVRRSCERQAPLGAARGLLAAFRLAFDDAEDAGWPATRAPSVVEDATGNHRSVNLAGGAVWIKAPRAPLEPICKEREPFDFLEARGTTTRRAVTGVQAGVLARDKNEAFVLRLRRKGAQHLEGEAEWTERGLVCAVKGSVKEDKFRVVVGDVLHGSCGDDSDDDPGRADDERACDGCCAVSPRDAVISGERTAFGEWSGSVEFEVDAVQKHYVDQGLLDEAALPKGLDVREVGGAFADANDALRTPRRALVVAAASGGRFCGVASAPVAFDGESDEDDAPACDASRLKDDDAGVKAGDASLAADVAARACARKLSSLDLDKPQAPIKAQVDAALELADAARVARAKARRLNKPVADAATCAERARRRDAGPPPREVSAKKPPPQKPQDPVPRGSSGGRTSTKIVEKAPNLGSAKQNTRIVGEPPAGTLHVRIRDNVAALGEETYFKVKWSTRMERVFQAYAVRKRSSLDTLRFRLPGADRDIGMDETSTSLGLEDLALIDCFAKEPEELMKEEELAPARAVEAAVDAALDAARAAAEAEAPPSPPRPGRPRPPSSPKQEADAKEARDLDPPSSSKNEVGSFGATSGVWCWEWEARRVASGDVGVGLVAAGHDATTALGGSKTSPWCYRSCGALAGRGEVRSAPAFGAGDVIGVELRIEGGRGSVRFYKNDVEATAQQATEASLATLKIAEIPEGGLRPACHVGGAGDALIWRGCKRGRSARSYAPEGCEDCDGARSYEGSYDARTGARHGPSGVVRYRRCAGRWVGPWRRDRMHGVQLWVEPAPASQEASAFCDGDEIVAPVLFLDGRRIRALDDEDGAEAMRSYFASKAQAPEEAAAEEQPALSEEEDDEDCGEDQPPWTLRVVYREGATARRGVEIDASDVVGRVGAGEEVVAHKRAVTQDGVPRYLVKLPRSGDEEDKSGWISERLRGGARDAVCVVLRHVVRGRPLRYRVVRPGGAMVRATPSLDGAEVGLAPAWTALNVAERVRLPGGTTRLRVVAPSRWAGWASEKDHIVRREPSRAEVARAARAREARRRRRVRKAREDADKARVTRLERKRRAKRPAVELPPVRATWACRAETRHLLDRRECGAGLKVSEDLLTATCTAPRRGRGLALASTRMRTGRHYWEVAVERATWGSVFVGVAAVGAGRGPAAPLKAPGAAAGWAGVGFVNYRATQAFGAEALYGSYYGPGDVVGVLLDCDRGTLSFVKDGDDFNAGRAVVAHLGTAYSDVWRRFGRSCPGARAGLYACLGLKGDGDRLSLRGSKAWTDGMDVPPRLDAFQRAAGGIEALRAFAEARRFSTALPDAFRAAAAAATAKWRETFDGVQGKRVLARSRARVDVALDASEEAFAKALDRAGRPEAQLKAGDTVDAPHGNGVVLGCDAHHRVWAAVPGVDDDRAWYWTPEELARRLDDGLVAPASDSSEDLVAWPDAGAEAWPWSAQCDAELVAVVDGVAARRNCAPALAPPSLVAKALAFDADHRCGRVGALRGCPAPVVAARLGELLHLDASVSTVLPFLDLSSGDAAAADFEKGGSHYAAADGGGGLSGTGPDSWWAGLVPQHTAYDAEVAQETPALSALLAPASKSVGGRAYVKCRDAVFDATKRKYWRDVLEATTTHTPPPPDEYDRPEELREFVVDRLRATKAPLTDDDDGDEAARLARREHPTVFGQLRNQLRGVRPAQLRRAFVHMQDGGQPRAFYVKFVGEGVDDHGGPYRATFQAALADEPVRSLQLVTEGGALNSSGSCPEAWFHHLGRLLGVAGRHRVPVALELGASVWAPLSGEPLSKTFAADADGAIGCALEECYGSKPSVDAVERLADVVGPMDDPNTLALHASQTLAARQRPSLARLARGAGAALPNELFALFGPKRLKDVVCGEARVDLQDLQARATYEGGVCADDAHVEKLWDALATFDADELAGFVEFCSGSARPPRRDAPRSTRALKITAPPPGAEREPDAYFPLSQTCFFSLALPRYSSVDICAEKLRYAITHAHLMDADFLLRQADGWEAMSP</sequence>
<feature type="region of interest" description="Disordered" evidence="3">
    <location>
        <begin position="1"/>
        <end position="56"/>
    </location>
</feature>
<feature type="compositionally biased region" description="Basic and acidic residues" evidence="3">
    <location>
        <begin position="3618"/>
        <end position="3630"/>
    </location>
</feature>
<reference evidence="7" key="1">
    <citation type="submission" date="2021-11" db="EMBL/GenBank/DDBJ databases">
        <authorList>
            <consortium name="Genoscope - CEA"/>
            <person name="William W."/>
        </authorList>
    </citation>
    <scope>NUCLEOTIDE SEQUENCE</scope>
</reference>
<dbReference type="SMART" id="SM00165">
    <property type="entry name" value="UBA"/>
    <property type="match status" value="1"/>
</dbReference>
<dbReference type="SUPFAM" id="SSF46934">
    <property type="entry name" value="UBA-like"/>
    <property type="match status" value="1"/>
</dbReference>
<feature type="compositionally biased region" description="Acidic residues" evidence="3">
    <location>
        <begin position="3420"/>
        <end position="3430"/>
    </location>
</feature>
<feature type="compositionally biased region" description="Acidic residues" evidence="3">
    <location>
        <begin position="2403"/>
        <end position="2419"/>
    </location>
</feature>
<protein>
    <recommendedName>
        <fullName evidence="9">UBA domain-containing protein</fullName>
    </recommendedName>
</protein>
<feature type="region of interest" description="Disordered" evidence="3">
    <location>
        <begin position="958"/>
        <end position="978"/>
    </location>
</feature>
<dbReference type="InterPro" id="IPR009060">
    <property type="entry name" value="UBA-like_sf"/>
</dbReference>
<dbReference type="InterPro" id="IPR035983">
    <property type="entry name" value="Hect_E3_ubiquitin_ligase"/>
</dbReference>
<name>A0A8J2SBF6_9STRA</name>
<dbReference type="PROSITE" id="PS50188">
    <property type="entry name" value="B302_SPRY"/>
    <property type="match status" value="1"/>
</dbReference>
<dbReference type="Pfam" id="PF00622">
    <property type="entry name" value="SPRY"/>
    <property type="match status" value="1"/>
</dbReference>
<organism evidence="7 8">
    <name type="scientific">Pelagomonas calceolata</name>
    <dbReference type="NCBI Taxonomy" id="35677"/>
    <lineage>
        <taxon>Eukaryota</taxon>
        <taxon>Sar</taxon>
        <taxon>Stramenopiles</taxon>
        <taxon>Ochrophyta</taxon>
        <taxon>Pelagophyceae</taxon>
        <taxon>Pelagomonadales</taxon>
        <taxon>Pelagomonadaceae</taxon>
        <taxon>Pelagomonas</taxon>
    </lineage>
</organism>
<gene>
    <name evidence="7" type="ORF">PECAL_2P15160</name>
</gene>
<dbReference type="InterPro" id="IPR001870">
    <property type="entry name" value="B30.2/SPRY"/>
</dbReference>
<dbReference type="EMBL" id="CAKKNE010000002">
    <property type="protein sequence ID" value="CAH0368450.1"/>
    <property type="molecule type" value="Genomic_DNA"/>
</dbReference>
<dbReference type="GO" id="GO:0004842">
    <property type="term" value="F:ubiquitin-protein transferase activity"/>
    <property type="evidence" value="ECO:0007669"/>
    <property type="project" value="InterPro"/>
</dbReference>
<evidence type="ECO:0000256" key="3">
    <source>
        <dbReference type="SAM" id="MobiDB-lite"/>
    </source>
</evidence>
<feature type="domain" description="UBA" evidence="4">
    <location>
        <begin position="1654"/>
        <end position="1694"/>
    </location>
</feature>
<evidence type="ECO:0000259" key="5">
    <source>
        <dbReference type="PROSITE" id="PS50188"/>
    </source>
</evidence>
<keyword evidence="1 2" id="KW-0833">Ubl conjugation pathway</keyword>
<feature type="region of interest" description="Disordered" evidence="3">
    <location>
        <begin position="3616"/>
        <end position="3638"/>
    </location>
</feature>
<evidence type="ECO:0000259" key="4">
    <source>
        <dbReference type="PROSITE" id="PS50030"/>
    </source>
</evidence>
<dbReference type="PROSITE" id="PS50030">
    <property type="entry name" value="UBA"/>
    <property type="match status" value="1"/>
</dbReference>
<dbReference type="InterPro" id="IPR003877">
    <property type="entry name" value="SPRY_dom"/>
</dbReference>
<evidence type="ECO:0000256" key="1">
    <source>
        <dbReference type="ARBA" id="ARBA00022786"/>
    </source>
</evidence>
<dbReference type="SUPFAM" id="SSF56204">
    <property type="entry name" value="Hect, E3 ligase catalytic domain"/>
    <property type="match status" value="1"/>
</dbReference>
<feature type="compositionally biased region" description="Acidic residues" evidence="3">
    <location>
        <begin position="1879"/>
        <end position="1892"/>
    </location>
</feature>
<feature type="active site" description="Glycyl thioester intermediate" evidence="2">
    <location>
        <position position="4541"/>
    </location>
</feature>
<feature type="region of interest" description="Disordered" evidence="3">
    <location>
        <begin position="3403"/>
        <end position="3435"/>
    </location>
</feature>
<proteinExistence type="predicted"/>
<dbReference type="Gene3D" id="2.60.120.920">
    <property type="match status" value="2"/>
</dbReference>
<feature type="domain" description="HECT" evidence="6">
    <location>
        <begin position="4422"/>
        <end position="4577"/>
    </location>
</feature>
<feature type="domain" description="B30.2/SPRY" evidence="5">
    <location>
        <begin position="3636"/>
        <end position="3832"/>
    </location>
</feature>
<feature type="region of interest" description="Disordered" evidence="3">
    <location>
        <begin position="2402"/>
        <end position="2422"/>
    </location>
</feature>
<dbReference type="Gene3D" id="3.90.1750.10">
    <property type="entry name" value="Hect, E3 ligase catalytic domains"/>
    <property type="match status" value="1"/>
</dbReference>
<dbReference type="InterPro" id="IPR015940">
    <property type="entry name" value="UBA"/>
</dbReference>
<dbReference type="SMART" id="SM00119">
    <property type="entry name" value="HECTc"/>
    <property type="match status" value="1"/>
</dbReference>
<dbReference type="PANTHER" id="PTHR46435:SF1">
    <property type="entry name" value="E3 UBIQUITIN-PROTEIN LIGASE HECTD4-RELATED"/>
    <property type="match status" value="1"/>
</dbReference>
<feature type="region of interest" description="Disordered" evidence="3">
    <location>
        <begin position="3106"/>
        <end position="3155"/>
    </location>
</feature>
<feature type="compositionally biased region" description="Basic and acidic residues" evidence="3">
    <location>
        <begin position="3133"/>
        <end position="3144"/>
    </location>
</feature>
<evidence type="ECO:0000259" key="6">
    <source>
        <dbReference type="PROSITE" id="PS50237"/>
    </source>
</evidence>
<dbReference type="SMART" id="SM00449">
    <property type="entry name" value="SPRY"/>
    <property type="match status" value="2"/>
</dbReference>
<evidence type="ECO:0000313" key="7">
    <source>
        <dbReference type="EMBL" id="CAH0368450.1"/>
    </source>
</evidence>
<feature type="region of interest" description="Disordered" evidence="3">
    <location>
        <begin position="298"/>
        <end position="318"/>
    </location>
</feature>
<dbReference type="Gene3D" id="2.60.120.200">
    <property type="match status" value="1"/>
</dbReference>
<feature type="compositionally biased region" description="Pro residues" evidence="3">
    <location>
        <begin position="3116"/>
        <end position="3130"/>
    </location>
</feature>
<dbReference type="Proteomes" id="UP000789595">
    <property type="component" value="Unassembled WGS sequence"/>
</dbReference>
<keyword evidence="8" id="KW-1185">Reference proteome</keyword>
<evidence type="ECO:0000313" key="8">
    <source>
        <dbReference type="Proteomes" id="UP000789595"/>
    </source>
</evidence>
<dbReference type="InterPro" id="IPR013320">
    <property type="entry name" value="ConA-like_dom_sf"/>
</dbReference>
<feature type="region of interest" description="Disordered" evidence="3">
    <location>
        <begin position="4504"/>
        <end position="4529"/>
    </location>
</feature>
<dbReference type="Gene3D" id="3.10.20.90">
    <property type="entry name" value="Phosphatidylinositol 3-kinase Catalytic Subunit, Chain A, domain 1"/>
    <property type="match status" value="1"/>
</dbReference>
<dbReference type="CDD" id="cd11709">
    <property type="entry name" value="SPRY"/>
    <property type="match status" value="2"/>
</dbReference>
<dbReference type="InterPro" id="IPR000569">
    <property type="entry name" value="HECT_dom"/>
</dbReference>
<dbReference type="PANTHER" id="PTHR46435">
    <property type="entry name" value="E3 UBIQUITIN-PROTEIN LIGASE HECTD4-RELATED"/>
    <property type="match status" value="1"/>
</dbReference>
<dbReference type="InterPro" id="IPR043136">
    <property type="entry name" value="B30.2/SPRY_sf"/>
</dbReference>
<feature type="region of interest" description="Disordered" evidence="3">
    <location>
        <begin position="2047"/>
        <end position="2075"/>
    </location>
</feature>
<evidence type="ECO:0008006" key="9">
    <source>
        <dbReference type="Google" id="ProtNLM"/>
    </source>
</evidence>
<feature type="region of interest" description="Disordered" evidence="3">
    <location>
        <begin position="2921"/>
        <end position="2996"/>
    </location>
</feature>
<feature type="region of interest" description="Disordered" evidence="3">
    <location>
        <begin position="1832"/>
        <end position="1931"/>
    </location>
</feature>
<feature type="compositionally biased region" description="Low complexity" evidence="3">
    <location>
        <begin position="3106"/>
        <end position="3115"/>
    </location>
</feature>
<feature type="compositionally biased region" description="Low complexity" evidence="3">
    <location>
        <begin position="3403"/>
        <end position="3419"/>
    </location>
</feature>
<dbReference type="Pfam" id="PF00632">
    <property type="entry name" value="HECT"/>
    <property type="match status" value="1"/>
</dbReference>
<feature type="compositionally biased region" description="Acidic residues" evidence="3">
    <location>
        <begin position="1970"/>
        <end position="1986"/>
    </location>
</feature>
<feature type="region of interest" description="Disordered" evidence="3">
    <location>
        <begin position="227"/>
        <end position="255"/>
    </location>
</feature>
<dbReference type="Gene3D" id="1.10.8.10">
    <property type="entry name" value="DNA helicase RuvA subunit, C-terminal domain"/>
    <property type="match status" value="1"/>
</dbReference>
<comment type="caution">
    <text evidence="7">The sequence shown here is derived from an EMBL/GenBank/DDBJ whole genome shotgun (WGS) entry which is preliminary data.</text>
</comment>
<evidence type="ECO:0000256" key="2">
    <source>
        <dbReference type="PROSITE-ProRule" id="PRU00104"/>
    </source>
</evidence>